<dbReference type="RefSeq" id="WP_124283471.1">
    <property type="nucleotide sequence ID" value="NZ_JAGINS010000002.1"/>
</dbReference>
<reference evidence="1 2" key="1">
    <citation type="submission" date="2021-03" db="EMBL/GenBank/DDBJ databases">
        <title>Sequencing the genomes of 1000 actinobacteria strains.</title>
        <authorList>
            <person name="Klenk H.-P."/>
        </authorList>
    </citation>
    <scope>NUCLEOTIDE SEQUENCE [LARGE SCALE GENOMIC DNA]</scope>
    <source>
        <strain evidence="1 2">DSM 40843</strain>
    </source>
</reference>
<protein>
    <submittedName>
        <fullName evidence="1">Uncharacterized protein</fullName>
    </submittedName>
</protein>
<organism evidence="1 2">
    <name type="scientific">Streptomyces clavifer</name>
    <dbReference type="NCBI Taxonomy" id="68188"/>
    <lineage>
        <taxon>Bacteria</taxon>
        <taxon>Bacillati</taxon>
        <taxon>Actinomycetota</taxon>
        <taxon>Actinomycetes</taxon>
        <taxon>Kitasatosporales</taxon>
        <taxon>Streptomycetaceae</taxon>
        <taxon>Streptomyces</taxon>
    </lineage>
</organism>
<sequence>MLHLRKLATMDLLGQLFGVSAVIICRANQEICLLLEAHGPRLGASTARFRTPADITTFLASDLPL</sequence>
<evidence type="ECO:0000313" key="1">
    <source>
        <dbReference type="EMBL" id="MBP2363444.1"/>
    </source>
</evidence>
<keyword evidence="2" id="KW-1185">Reference proteome</keyword>
<accession>A0ABS4VIM2</accession>
<comment type="caution">
    <text evidence="1">The sequence shown here is derived from an EMBL/GenBank/DDBJ whole genome shotgun (WGS) entry which is preliminary data.</text>
</comment>
<dbReference type="EMBL" id="JAGINS010000002">
    <property type="protein sequence ID" value="MBP2363444.1"/>
    <property type="molecule type" value="Genomic_DNA"/>
</dbReference>
<name>A0ABS4VIM2_9ACTN</name>
<dbReference type="Proteomes" id="UP001519311">
    <property type="component" value="Unassembled WGS sequence"/>
</dbReference>
<evidence type="ECO:0000313" key="2">
    <source>
        <dbReference type="Proteomes" id="UP001519311"/>
    </source>
</evidence>
<proteinExistence type="predicted"/>
<gene>
    <name evidence="1" type="ORF">JOF59_005936</name>
</gene>